<accession>A0A9Q1QCE6</accession>
<keyword evidence="2" id="KW-0732">Signal</keyword>
<sequence>MCYLCIRLLFVYTVEAFLMFEKGFINGVAYNYKAVESSSCAMSFEVWGVRVARESYREELYEFLHIVTFNKEQVVVECTCKIFIVVEILCSHCLRVLHACCVEQVLDQYKTRGWCKGIKDGQNLDLGKSAGKEHMGCSSVWIMQMMRKMNSIVIASQMNKNAKAHCEKYFMELKELIEFDVRSIHGDKDGEGKDLNSLPNVLNLPGSLQKWVRNKRFNSIIEKKCDQVKWRKIKKLLKTDGSFPLMSFHLTYYFHPSNDSSMFMPITALPVLQQFHTDNFHTNATHNDKH</sequence>
<feature type="domain" description="SWIM-type" evidence="3">
    <location>
        <begin position="63"/>
        <end position="101"/>
    </location>
</feature>
<dbReference type="PANTHER" id="PTHR47718">
    <property type="entry name" value="OS01G0519700 PROTEIN"/>
    <property type="match status" value="1"/>
</dbReference>
<keyword evidence="5" id="KW-1185">Reference proteome</keyword>
<proteinExistence type="predicted"/>
<dbReference type="GO" id="GO:0008270">
    <property type="term" value="F:zinc ion binding"/>
    <property type="evidence" value="ECO:0007669"/>
    <property type="project" value="UniProtKB-KW"/>
</dbReference>
<protein>
    <recommendedName>
        <fullName evidence="3">SWIM-type domain-containing protein</fullName>
    </recommendedName>
</protein>
<gene>
    <name evidence="4" type="ORF">Cgig2_002677</name>
</gene>
<keyword evidence="1" id="KW-0863">Zinc-finger</keyword>
<comment type="caution">
    <text evidence="4">The sequence shown here is derived from an EMBL/GenBank/DDBJ whole genome shotgun (WGS) entry which is preliminary data.</text>
</comment>
<evidence type="ECO:0000256" key="2">
    <source>
        <dbReference type="SAM" id="SignalP"/>
    </source>
</evidence>
<reference evidence="4" key="1">
    <citation type="submission" date="2022-04" db="EMBL/GenBank/DDBJ databases">
        <title>Carnegiea gigantea Genome sequencing and assembly v2.</title>
        <authorList>
            <person name="Copetti D."/>
            <person name="Sanderson M.J."/>
            <person name="Burquez A."/>
            <person name="Wojciechowski M.F."/>
        </authorList>
    </citation>
    <scope>NUCLEOTIDE SEQUENCE</scope>
    <source>
        <strain evidence="4">SGP5-SGP5p</strain>
        <tissue evidence="4">Aerial part</tissue>
    </source>
</reference>
<dbReference type="PROSITE" id="PS50966">
    <property type="entry name" value="ZF_SWIM"/>
    <property type="match status" value="1"/>
</dbReference>
<evidence type="ECO:0000256" key="1">
    <source>
        <dbReference type="PROSITE-ProRule" id="PRU00325"/>
    </source>
</evidence>
<keyword evidence="1" id="KW-0862">Zinc</keyword>
<feature type="chain" id="PRO_5040331991" description="SWIM-type domain-containing protein" evidence="2">
    <location>
        <begin position="17"/>
        <end position="290"/>
    </location>
</feature>
<feature type="signal peptide" evidence="2">
    <location>
        <begin position="1"/>
        <end position="16"/>
    </location>
</feature>
<evidence type="ECO:0000313" key="4">
    <source>
        <dbReference type="EMBL" id="KAJ8435720.1"/>
    </source>
</evidence>
<dbReference type="EMBL" id="JAKOGI010000392">
    <property type="protein sequence ID" value="KAJ8435720.1"/>
    <property type="molecule type" value="Genomic_DNA"/>
</dbReference>
<keyword evidence="1" id="KW-0479">Metal-binding</keyword>
<name>A0A9Q1QCE6_9CARY</name>
<dbReference type="Proteomes" id="UP001153076">
    <property type="component" value="Unassembled WGS sequence"/>
</dbReference>
<evidence type="ECO:0000313" key="5">
    <source>
        <dbReference type="Proteomes" id="UP001153076"/>
    </source>
</evidence>
<evidence type="ECO:0000259" key="3">
    <source>
        <dbReference type="PROSITE" id="PS50966"/>
    </source>
</evidence>
<dbReference type="AlphaFoldDB" id="A0A9Q1QCE6"/>
<dbReference type="PANTHER" id="PTHR47718:SF17">
    <property type="entry name" value="PROTEIN FAR1-RELATED SEQUENCE 5-LIKE"/>
    <property type="match status" value="1"/>
</dbReference>
<organism evidence="4 5">
    <name type="scientific">Carnegiea gigantea</name>
    <dbReference type="NCBI Taxonomy" id="171969"/>
    <lineage>
        <taxon>Eukaryota</taxon>
        <taxon>Viridiplantae</taxon>
        <taxon>Streptophyta</taxon>
        <taxon>Embryophyta</taxon>
        <taxon>Tracheophyta</taxon>
        <taxon>Spermatophyta</taxon>
        <taxon>Magnoliopsida</taxon>
        <taxon>eudicotyledons</taxon>
        <taxon>Gunneridae</taxon>
        <taxon>Pentapetalae</taxon>
        <taxon>Caryophyllales</taxon>
        <taxon>Cactineae</taxon>
        <taxon>Cactaceae</taxon>
        <taxon>Cactoideae</taxon>
        <taxon>Echinocereeae</taxon>
        <taxon>Carnegiea</taxon>
    </lineage>
</organism>
<dbReference type="OrthoDB" id="2402896at2759"/>
<dbReference type="InterPro" id="IPR007527">
    <property type="entry name" value="Znf_SWIM"/>
</dbReference>